<accession>A0A7K3M4B2</accession>
<keyword evidence="2" id="KW-0472">Membrane</keyword>
<dbReference type="AlphaFoldDB" id="A0A7K3M4B2"/>
<keyword evidence="2" id="KW-1133">Transmembrane helix</keyword>
<evidence type="ECO:0000313" key="5">
    <source>
        <dbReference type="Proteomes" id="UP000460435"/>
    </source>
</evidence>
<keyword evidence="3" id="KW-0732">Signal</keyword>
<gene>
    <name evidence="4" type="ORF">F7O44_12400</name>
</gene>
<evidence type="ECO:0008006" key="6">
    <source>
        <dbReference type="Google" id="ProtNLM"/>
    </source>
</evidence>
<dbReference type="RefSeq" id="WP_162450595.1">
    <property type="nucleotide sequence ID" value="NZ_WLZY01000004.1"/>
</dbReference>
<dbReference type="EMBL" id="WLZY01000004">
    <property type="protein sequence ID" value="NDL57877.1"/>
    <property type="molecule type" value="Genomic_DNA"/>
</dbReference>
<protein>
    <recommendedName>
        <fullName evidence="6">Secreted protein</fullName>
    </recommendedName>
</protein>
<keyword evidence="5" id="KW-1185">Reference proteome</keyword>
<keyword evidence="2" id="KW-0812">Transmembrane</keyword>
<dbReference type="Pfam" id="PF19516">
    <property type="entry name" value="DUF6049"/>
    <property type="match status" value="1"/>
</dbReference>
<dbReference type="Proteomes" id="UP000460435">
    <property type="component" value="Unassembled WGS sequence"/>
</dbReference>
<dbReference type="InterPro" id="IPR046112">
    <property type="entry name" value="DUF6049"/>
</dbReference>
<feature type="signal peptide" evidence="3">
    <location>
        <begin position="1"/>
        <end position="25"/>
    </location>
</feature>
<proteinExistence type="predicted"/>
<feature type="region of interest" description="Disordered" evidence="1">
    <location>
        <begin position="667"/>
        <end position="713"/>
    </location>
</feature>
<reference evidence="4 5" key="1">
    <citation type="submission" date="2019-11" db="EMBL/GenBank/DDBJ databases">
        <authorList>
            <person name="Li X.-J."/>
            <person name="Feng X.-M."/>
        </authorList>
    </citation>
    <scope>NUCLEOTIDE SEQUENCE [LARGE SCALE GENOMIC DNA]</scope>
    <source>
        <strain evidence="4 5">XMNu-373</strain>
    </source>
</reference>
<feature type="transmembrane region" description="Helical" evidence="2">
    <location>
        <begin position="639"/>
        <end position="659"/>
    </location>
</feature>
<name>A0A7K3M4B2_9ACTN</name>
<sequence length="713" mass="74350">MPGRIVLTIAAVAVVSMIFAAPAPAADRPDAQDTGATAESYLNTVEPSALAPGETLTLAGVVENTGDEPITNVQALPRWNTVQLETRDEIALVSVDDTVRWGFRYDDPFQVVAERLDPGEQAEFRLDIDAEQLSFGSPGVYTVGVDIRGSLTDGDRVTLDTARTVVPWIPDDVPAKVDVALLWPAEAPPALMPSGDLRNDAVAGRIAPGGPLDAIVDAAGSNPVTWLVDPDLLDTVDAMTESDSGDAAEAAEEWESKFQPERDGSLYLLPYARPDVRALLATDPELASQLTAASVDATRQTARTLADVRTGVARADAGADDDVFSALADAGVRTVILSGAAATSSESPMAHMSTARGELEVVLTDPGLDAVVADAHNATNTDAGLLELRQRWAAETAMAAIEAELRGAQPQPLVVAPPARWTPHEDLANAVVDVWTDLPWVEPVTVDELPAPSQPASVTVEPADAGNVLPAENVAAAADLQDAVQKYTELLADPDQDLNRALGLAAIRAASSGWRDDPAAGLEYASDITDELGRQLGEVSVTVPESVTLSSRTGIFPLTVTNELDEPVTVKLAIQSANPDRLRVDDVPEQQVGAGSRETIEIKAQAATNGRVPITVQLVTHSGAPLGPTTQSVVNATDYGTIGWIIIVGAGALFGAAVIRTMLRRRNSATGDHDSVSESAADDVATGDDPGSAGAAGDHTGAAPRPPAQGVTR</sequence>
<evidence type="ECO:0000256" key="2">
    <source>
        <dbReference type="SAM" id="Phobius"/>
    </source>
</evidence>
<organism evidence="4 5">
    <name type="scientific">Phytoactinopolyspora mesophila</name>
    <dbReference type="NCBI Taxonomy" id="2650750"/>
    <lineage>
        <taxon>Bacteria</taxon>
        <taxon>Bacillati</taxon>
        <taxon>Actinomycetota</taxon>
        <taxon>Actinomycetes</taxon>
        <taxon>Jiangellales</taxon>
        <taxon>Jiangellaceae</taxon>
        <taxon>Phytoactinopolyspora</taxon>
    </lineage>
</organism>
<evidence type="ECO:0000256" key="3">
    <source>
        <dbReference type="SAM" id="SignalP"/>
    </source>
</evidence>
<feature type="chain" id="PRO_5029849669" description="Secreted protein" evidence="3">
    <location>
        <begin position="26"/>
        <end position="713"/>
    </location>
</feature>
<comment type="caution">
    <text evidence="4">The sequence shown here is derived from an EMBL/GenBank/DDBJ whole genome shotgun (WGS) entry which is preliminary data.</text>
</comment>
<evidence type="ECO:0000256" key="1">
    <source>
        <dbReference type="SAM" id="MobiDB-lite"/>
    </source>
</evidence>
<feature type="compositionally biased region" description="Low complexity" evidence="1">
    <location>
        <begin position="687"/>
        <end position="698"/>
    </location>
</feature>
<evidence type="ECO:0000313" key="4">
    <source>
        <dbReference type="EMBL" id="NDL57877.1"/>
    </source>
</evidence>